<proteinExistence type="predicted"/>
<dbReference type="InterPro" id="IPR036397">
    <property type="entry name" value="RNaseH_sf"/>
</dbReference>
<dbReference type="InterPro" id="IPR032135">
    <property type="entry name" value="DUF4817"/>
</dbReference>
<dbReference type="PANTHER" id="PTHR47326:SF1">
    <property type="entry name" value="HTH PSQ-TYPE DOMAIN-CONTAINING PROTEIN"/>
    <property type="match status" value="1"/>
</dbReference>
<dbReference type="PANTHER" id="PTHR47326">
    <property type="entry name" value="TRANSPOSABLE ELEMENT TC3 TRANSPOSASE-LIKE PROTEIN"/>
    <property type="match status" value="1"/>
</dbReference>
<dbReference type="EMBL" id="JAJSOF020000042">
    <property type="protein sequence ID" value="KAJ4425638.1"/>
    <property type="molecule type" value="Genomic_DNA"/>
</dbReference>
<dbReference type="InterPro" id="IPR009057">
    <property type="entry name" value="Homeodomain-like_sf"/>
</dbReference>
<evidence type="ECO:0000256" key="1">
    <source>
        <dbReference type="ARBA" id="ARBA00004123"/>
    </source>
</evidence>
<dbReference type="Pfam" id="PF16087">
    <property type="entry name" value="DUF4817"/>
    <property type="match status" value="1"/>
</dbReference>
<accession>A0ABQ8RVA6</accession>
<dbReference type="SUPFAM" id="SSF46689">
    <property type="entry name" value="Homeodomain-like"/>
    <property type="match status" value="1"/>
</dbReference>
<comment type="subcellular location">
    <subcellularLocation>
        <location evidence="1">Nucleus</location>
    </subcellularLocation>
</comment>
<organism evidence="3 4">
    <name type="scientific">Periplaneta americana</name>
    <name type="common">American cockroach</name>
    <name type="synonym">Blatta americana</name>
    <dbReference type="NCBI Taxonomy" id="6978"/>
    <lineage>
        <taxon>Eukaryota</taxon>
        <taxon>Metazoa</taxon>
        <taxon>Ecdysozoa</taxon>
        <taxon>Arthropoda</taxon>
        <taxon>Hexapoda</taxon>
        <taxon>Insecta</taxon>
        <taxon>Pterygota</taxon>
        <taxon>Neoptera</taxon>
        <taxon>Polyneoptera</taxon>
        <taxon>Dictyoptera</taxon>
        <taxon>Blattodea</taxon>
        <taxon>Blattoidea</taxon>
        <taxon>Blattidae</taxon>
        <taxon>Blattinae</taxon>
        <taxon>Periplaneta</taxon>
    </lineage>
</organism>
<gene>
    <name evidence="3" type="ORF">ANN_27834</name>
</gene>
<dbReference type="Proteomes" id="UP001148838">
    <property type="component" value="Unassembled WGS sequence"/>
</dbReference>
<protein>
    <recommendedName>
        <fullName evidence="2">DUF4817 domain-containing protein</fullName>
    </recommendedName>
</protein>
<evidence type="ECO:0000313" key="4">
    <source>
        <dbReference type="Proteomes" id="UP001148838"/>
    </source>
</evidence>
<comment type="caution">
    <text evidence="3">The sequence shown here is derived from an EMBL/GenBank/DDBJ whole genome shotgun (WGS) entry which is preliminary data.</text>
</comment>
<evidence type="ECO:0000259" key="2">
    <source>
        <dbReference type="Pfam" id="PF16087"/>
    </source>
</evidence>
<reference evidence="3 4" key="1">
    <citation type="journal article" date="2022" name="Allergy">
        <title>Genome assembly and annotation of Periplaneta americana reveal a comprehensive cockroach allergen profile.</title>
        <authorList>
            <person name="Wang L."/>
            <person name="Xiong Q."/>
            <person name="Saelim N."/>
            <person name="Wang L."/>
            <person name="Nong W."/>
            <person name="Wan A.T."/>
            <person name="Shi M."/>
            <person name="Liu X."/>
            <person name="Cao Q."/>
            <person name="Hui J.H.L."/>
            <person name="Sookrung N."/>
            <person name="Leung T.F."/>
            <person name="Tungtrongchitr A."/>
            <person name="Tsui S.K.W."/>
        </authorList>
    </citation>
    <scope>NUCLEOTIDE SEQUENCE [LARGE SCALE GENOMIC DNA]</scope>
    <source>
        <strain evidence="3">PWHHKU_190912</strain>
    </source>
</reference>
<name>A0ABQ8RVA6_PERAM</name>
<sequence length="448" mass="52384">MYSNQELAEIHFMYGKADGNAALACRLYQERYPQRQCPDRKTFVRLHYRLCEYGKFNSPGLGRGRPRSTTPEVQKEILEAVNMTPSISTRKIVFRALHDGASKVSGYNGQRLWSLQIQEIQPECIPELINSFLVEFREGSSRVTNMRLFLDALVPIFEMFYPSPNTAGAHIHISVCMLKPEVNFSRRFFLFNKQFNDSTLSKRIIVVDHFAKISCNRVLEANDVTIYTQLKIKRFGEANICEIELHIVDNVEKNVSREHASMDLEDDNFIQCGSNRPDCSKISDSVSMWTPQQKAFCVLSLAEHRSIIRVQRLFRRQYNLRPRKLYRRKHSKRKVSDENVERIREAFQRSPRKSIRQASVQLNIPPTTVHTVLHKRLRLRAYKLQLHQMITPNDKLERKRFAETMLDKVDDDDTFLTRVCFSDEATFHVSGKVNRHNCRIWGRKIQVS</sequence>
<keyword evidence="4" id="KW-1185">Reference proteome</keyword>
<feature type="domain" description="DUF4817" evidence="2">
    <location>
        <begin position="13"/>
        <end position="55"/>
    </location>
</feature>
<dbReference type="Gene3D" id="3.30.420.10">
    <property type="entry name" value="Ribonuclease H-like superfamily/Ribonuclease H"/>
    <property type="match status" value="1"/>
</dbReference>
<evidence type="ECO:0000313" key="3">
    <source>
        <dbReference type="EMBL" id="KAJ4425638.1"/>
    </source>
</evidence>